<dbReference type="AlphaFoldDB" id="A0AAV9JK03"/>
<dbReference type="PROSITE" id="PS00122">
    <property type="entry name" value="CARBOXYLESTERASE_B_1"/>
    <property type="match status" value="1"/>
</dbReference>
<dbReference type="SUPFAM" id="SSF53474">
    <property type="entry name" value="alpha/beta-Hydrolases"/>
    <property type="match status" value="1"/>
</dbReference>
<comment type="similarity">
    <text evidence="1 3">Belongs to the type-B carboxylesterase/lipase family.</text>
</comment>
<evidence type="ECO:0000256" key="2">
    <source>
        <dbReference type="ARBA" id="ARBA00022801"/>
    </source>
</evidence>
<reference evidence="5 6" key="1">
    <citation type="submission" date="2021-11" db="EMBL/GenBank/DDBJ databases">
        <title>Black yeast isolated from Biological Soil Crust.</title>
        <authorList>
            <person name="Kurbessoian T."/>
        </authorList>
    </citation>
    <scope>NUCLEOTIDE SEQUENCE [LARGE SCALE GENOMIC DNA]</scope>
    <source>
        <strain evidence="5 6">CCFEE 5522</strain>
    </source>
</reference>
<evidence type="ECO:0000259" key="4">
    <source>
        <dbReference type="Pfam" id="PF00135"/>
    </source>
</evidence>
<evidence type="ECO:0000256" key="3">
    <source>
        <dbReference type="RuleBase" id="RU361235"/>
    </source>
</evidence>
<gene>
    <name evidence="5" type="ORF">LTR36_002585</name>
</gene>
<keyword evidence="6" id="KW-1185">Reference proteome</keyword>
<keyword evidence="2 3" id="KW-0378">Hydrolase</keyword>
<proteinExistence type="inferred from homology"/>
<evidence type="ECO:0000313" key="6">
    <source>
        <dbReference type="Proteomes" id="UP001324427"/>
    </source>
</evidence>
<comment type="caution">
    <text evidence="5">The sequence shown here is derived from an EMBL/GenBank/DDBJ whole genome shotgun (WGS) entry which is preliminary data.</text>
</comment>
<dbReference type="InterPro" id="IPR029058">
    <property type="entry name" value="AB_hydrolase_fold"/>
</dbReference>
<dbReference type="InterPro" id="IPR002018">
    <property type="entry name" value="CarbesteraseB"/>
</dbReference>
<dbReference type="PANTHER" id="PTHR43142:SF11">
    <property type="entry name" value="CARBOXYLIC ESTER HYDROLASE"/>
    <property type="match status" value="1"/>
</dbReference>
<feature type="domain" description="Carboxylesterase type B" evidence="4">
    <location>
        <begin position="11"/>
        <end position="474"/>
    </location>
</feature>
<evidence type="ECO:0000313" key="5">
    <source>
        <dbReference type="EMBL" id="KAK4545632.1"/>
    </source>
</evidence>
<dbReference type="Gene3D" id="3.40.50.1820">
    <property type="entry name" value="alpha/beta hydrolase"/>
    <property type="match status" value="1"/>
</dbReference>
<sequence>MATTTLSHPTVGSIKGTTAKPGVEQFLGLQYATLADRFAAPVLKEYTADESVDATKLGPQVVNIPDGPQMEQSLIQHTLPDDTSHLTASDTEGLNLNITVPAGTSEDAKLPVFVFIHGGGFMVGSATWPQYDFAKLVSLSKAKGRPVIAVSLNYRLGVAGLLTSKELRDAGYKPNNAIRDQRTALLWVQKHIAGFGGDAENVTLAGESAGSISCTYHLQSAEPLFKRVLLLSGTSLLLPPLPVEVAEQSYQSAIKTLGLTSATTQERIHALLTIDAGELSGKLRATPMLPTVDDELPLASHTFADFTTSGNISLPGVKWCESVMIGDCQFDGNIQGLRLMHRKQGIASAFCQHMQKSFSTAETTDRLLQAYSITPELDDDTAFFRVLEVANDVGFYAPTVSYAQLLSGDVKTYMYRFNEPNPWDGPWKGHSTHILDIAFLFQNFNEYFEPAQRGLAEGFAEDVFKFVYGEEPWQAWESDKKVAKVLGPGGKVGMADDEPENVGRRKALFELAEEIAGGMDHLAEAFNSFLRGPPAT</sequence>
<name>A0AAV9JK03_9PEZI</name>
<dbReference type="PANTHER" id="PTHR43142">
    <property type="entry name" value="CARBOXYLIC ESTER HYDROLASE"/>
    <property type="match status" value="1"/>
</dbReference>
<organism evidence="5 6">
    <name type="scientific">Oleoguttula mirabilis</name>
    <dbReference type="NCBI Taxonomy" id="1507867"/>
    <lineage>
        <taxon>Eukaryota</taxon>
        <taxon>Fungi</taxon>
        <taxon>Dikarya</taxon>
        <taxon>Ascomycota</taxon>
        <taxon>Pezizomycotina</taxon>
        <taxon>Dothideomycetes</taxon>
        <taxon>Dothideomycetidae</taxon>
        <taxon>Mycosphaerellales</taxon>
        <taxon>Teratosphaeriaceae</taxon>
        <taxon>Oleoguttula</taxon>
    </lineage>
</organism>
<evidence type="ECO:0000256" key="1">
    <source>
        <dbReference type="ARBA" id="ARBA00005964"/>
    </source>
</evidence>
<dbReference type="EMBL" id="JAVFHQ010000018">
    <property type="protein sequence ID" value="KAK4545632.1"/>
    <property type="molecule type" value="Genomic_DNA"/>
</dbReference>
<dbReference type="EC" id="3.1.1.-" evidence="3"/>
<dbReference type="Pfam" id="PF00135">
    <property type="entry name" value="COesterase"/>
    <property type="match status" value="1"/>
</dbReference>
<protein>
    <recommendedName>
        <fullName evidence="3">Carboxylic ester hydrolase</fullName>
        <ecNumber evidence="3">3.1.1.-</ecNumber>
    </recommendedName>
</protein>
<accession>A0AAV9JK03</accession>
<dbReference type="InterPro" id="IPR019826">
    <property type="entry name" value="Carboxylesterase_B_AS"/>
</dbReference>
<dbReference type="GO" id="GO:0016787">
    <property type="term" value="F:hydrolase activity"/>
    <property type="evidence" value="ECO:0007669"/>
    <property type="project" value="UniProtKB-KW"/>
</dbReference>
<dbReference type="Proteomes" id="UP001324427">
    <property type="component" value="Unassembled WGS sequence"/>
</dbReference>